<dbReference type="AlphaFoldDB" id="A0A9N9PMQ9"/>
<keyword evidence="2" id="KW-1133">Transmembrane helix</keyword>
<organism evidence="3 4">
    <name type="scientific">Hymenoscyphus fraxineus</name>
    <dbReference type="NCBI Taxonomy" id="746836"/>
    <lineage>
        <taxon>Eukaryota</taxon>
        <taxon>Fungi</taxon>
        <taxon>Dikarya</taxon>
        <taxon>Ascomycota</taxon>
        <taxon>Pezizomycotina</taxon>
        <taxon>Leotiomycetes</taxon>
        <taxon>Helotiales</taxon>
        <taxon>Helotiaceae</taxon>
        <taxon>Hymenoscyphus</taxon>
    </lineage>
</organism>
<evidence type="ECO:0000313" key="4">
    <source>
        <dbReference type="Proteomes" id="UP000696280"/>
    </source>
</evidence>
<feature type="region of interest" description="Disordered" evidence="1">
    <location>
        <begin position="1"/>
        <end position="65"/>
    </location>
</feature>
<accession>A0A9N9PMQ9</accession>
<keyword evidence="2" id="KW-0472">Membrane</keyword>
<proteinExistence type="predicted"/>
<dbReference type="OrthoDB" id="10291560at2759"/>
<comment type="caution">
    <text evidence="3">The sequence shown here is derived from an EMBL/GenBank/DDBJ whole genome shotgun (WGS) entry which is preliminary data.</text>
</comment>
<keyword evidence="2" id="KW-0812">Transmembrane</keyword>
<dbReference type="EMBL" id="CAJVRL010000001">
    <property type="protein sequence ID" value="CAG8948953.1"/>
    <property type="molecule type" value="Genomic_DNA"/>
</dbReference>
<evidence type="ECO:0000256" key="1">
    <source>
        <dbReference type="SAM" id="MobiDB-lite"/>
    </source>
</evidence>
<evidence type="ECO:0000256" key="2">
    <source>
        <dbReference type="SAM" id="Phobius"/>
    </source>
</evidence>
<keyword evidence="4" id="KW-1185">Reference proteome</keyword>
<feature type="compositionally biased region" description="Basic and acidic residues" evidence="1">
    <location>
        <begin position="44"/>
        <end position="59"/>
    </location>
</feature>
<protein>
    <submittedName>
        <fullName evidence="3">Uncharacterized protein</fullName>
    </submittedName>
</protein>
<gene>
    <name evidence="3" type="ORF">HYFRA_00002081</name>
</gene>
<reference evidence="3" key="1">
    <citation type="submission" date="2021-07" db="EMBL/GenBank/DDBJ databases">
        <authorList>
            <person name="Durling M."/>
        </authorList>
    </citation>
    <scope>NUCLEOTIDE SEQUENCE</scope>
</reference>
<feature type="compositionally biased region" description="Polar residues" evidence="1">
    <location>
        <begin position="12"/>
        <end position="39"/>
    </location>
</feature>
<dbReference type="Proteomes" id="UP000696280">
    <property type="component" value="Unassembled WGS sequence"/>
</dbReference>
<name>A0A9N9PMQ9_9HELO</name>
<feature type="transmembrane region" description="Helical" evidence="2">
    <location>
        <begin position="98"/>
        <end position="123"/>
    </location>
</feature>
<evidence type="ECO:0000313" key="3">
    <source>
        <dbReference type="EMBL" id="CAG8948953.1"/>
    </source>
</evidence>
<sequence length="175" mass="20420">MSSMLRTFCPPSKSTRFVRNSSSPRCFSVSQIRNLSNNPKSKKQQRDEPPNPGSRKDKQNFSQPREPLSKYVWRIIGPSSHTMMRYAKDKCGQRISRFWRLAFGAPINTFSFMIVFVVLFFAIERDIRNWLQERSDRHGKKEHIRFYNEAGNEVGEGEFMWMGKPSNGEYGGRKG</sequence>